<evidence type="ECO:0000313" key="1">
    <source>
        <dbReference type="EMBL" id="SHF14980.1"/>
    </source>
</evidence>
<reference evidence="2" key="1">
    <citation type="submission" date="2016-11" db="EMBL/GenBank/DDBJ databases">
        <authorList>
            <person name="Varghese N."/>
            <person name="Submissions S."/>
        </authorList>
    </citation>
    <scope>NUCLEOTIDE SEQUENCE [LARGE SCALE GENOMIC DNA]</scope>
    <source>
        <strain evidence="2">DSM 27370</strain>
    </source>
</reference>
<sequence length="52" mass="6048">MKDLDRNEYRQFTGYEDARKPGLNREIKKASPKAIKAALNRINPDENTQERG</sequence>
<dbReference type="RefSeq" id="WP_157257541.1">
    <property type="nucleotide sequence ID" value="NZ_BBXL01000013.1"/>
</dbReference>
<organism evidence="1 2">
    <name type="scientific">Dysgonomonas macrotermitis</name>
    <dbReference type="NCBI Taxonomy" id="1346286"/>
    <lineage>
        <taxon>Bacteria</taxon>
        <taxon>Pseudomonadati</taxon>
        <taxon>Bacteroidota</taxon>
        <taxon>Bacteroidia</taxon>
        <taxon>Bacteroidales</taxon>
        <taxon>Dysgonomonadaceae</taxon>
        <taxon>Dysgonomonas</taxon>
    </lineage>
</organism>
<protein>
    <submittedName>
        <fullName evidence="1">Uncharacterized protein</fullName>
    </submittedName>
</protein>
<name>A0A1M4ZAA9_9BACT</name>
<keyword evidence="2" id="KW-1185">Reference proteome</keyword>
<gene>
    <name evidence="1" type="ORF">SAMN05444362_10430</name>
</gene>
<evidence type="ECO:0000313" key="2">
    <source>
        <dbReference type="Proteomes" id="UP000184480"/>
    </source>
</evidence>
<dbReference type="EMBL" id="FQUC01000004">
    <property type="protein sequence ID" value="SHF14980.1"/>
    <property type="molecule type" value="Genomic_DNA"/>
</dbReference>
<proteinExistence type="predicted"/>
<accession>A0A1M4ZAA9</accession>
<dbReference type="Proteomes" id="UP000184480">
    <property type="component" value="Unassembled WGS sequence"/>
</dbReference>
<dbReference type="AlphaFoldDB" id="A0A1M4ZAA9"/>